<dbReference type="CDD" id="cd14014">
    <property type="entry name" value="STKc_PknB_like"/>
    <property type="match status" value="1"/>
</dbReference>
<dbReference type="InterPro" id="IPR008271">
    <property type="entry name" value="Ser/Thr_kinase_AS"/>
</dbReference>
<dbReference type="SMART" id="SM00220">
    <property type="entry name" value="S_TKc"/>
    <property type="match status" value="1"/>
</dbReference>
<dbReference type="Gene3D" id="1.10.510.10">
    <property type="entry name" value="Transferase(Phosphotransferase) domain 1"/>
    <property type="match status" value="1"/>
</dbReference>
<keyword evidence="7" id="KW-0812">Transmembrane</keyword>
<dbReference type="SUPFAM" id="SSF56112">
    <property type="entry name" value="Protein kinase-like (PK-like)"/>
    <property type="match status" value="1"/>
</dbReference>
<dbReference type="InterPro" id="IPR017441">
    <property type="entry name" value="Protein_kinase_ATP_BS"/>
</dbReference>
<feature type="transmembrane region" description="Helical" evidence="7">
    <location>
        <begin position="351"/>
        <end position="374"/>
    </location>
</feature>
<dbReference type="InterPro" id="IPR011009">
    <property type="entry name" value="Kinase-like_dom_sf"/>
</dbReference>
<evidence type="ECO:0000256" key="6">
    <source>
        <dbReference type="SAM" id="MobiDB-lite"/>
    </source>
</evidence>
<evidence type="ECO:0000256" key="7">
    <source>
        <dbReference type="SAM" id="Phobius"/>
    </source>
</evidence>
<keyword evidence="7" id="KW-1133">Transmembrane helix</keyword>
<dbReference type="SUPFAM" id="SSF53850">
    <property type="entry name" value="Periplasmic binding protein-like II"/>
    <property type="match status" value="1"/>
</dbReference>
<evidence type="ECO:0000259" key="8">
    <source>
        <dbReference type="PROSITE" id="PS50011"/>
    </source>
</evidence>
<feature type="domain" description="Protein kinase" evidence="8">
    <location>
        <begin position="32"/>
        <end position="291"/>
    </location>
</feature>
<dbReference type="PANTHER" id="PTHR43289:SF34">
    <property type="entry name" value="SERINE_THREONINE-PROTEIN KINASE YBDM-RELATED"/>
    <property type="match status" value="1"/>
</dbReference>
<sequence>MRAAGMSEPSFPAPLLPGEPLRPFDPRWIGEYEVLRVLGEGGMGTVYYAVTSRGTPVAVKVIRAEYVADPGFRDRFLREIRNAQRVDPFCTAAVIDVSTGDTPFLATEYVDGPDLRRQVTEGETLSGNDTKRFAIGVATALRAIHHAGIVHRDLKPGNVLLALHGPRVIDFGVASALLGRDTGDVRTEPAVPQWLTPAFMAPEQAQLALHGGQVEITYAADIFAWAGVVVYAATGRTPFGDGGFADMASRVRFDPPDLRELPADLEPIVSRALHKDPARRPTARQLLSSLLGDDEPDPVRAGDAEARRGWETTVVVGLPAAAGQPDAPGTHAGTGDAGTDTASPPPRPRRAGLLVATAAGAAVAVLAAVLWLALKPQAGARLGACPTVTLQTGQANTPYYNYGTVLKRHIEARYPGTTVNVAATNGTADNLNRLQDGASSLCVMAVSQLNTTVDARFGVNQFDNEPLDALRTVGPLWLDLVHLMVREDAPVTSAAQLCGRRVSSGLLNSGSRQIGEVLIRNVLSCPVTIEPKGLDSSLDDLRTGRIDAVLWAGGAPTPQITRAIGAGLRLRMLPLADYLAPMARNWDDYYRPLLGTRFVAGGVYETATITSRDYPGVGQVPTVGAPNGLVVNQSADPALVAFTARDLVEHRADFEGALWGDDSDGRHFETANRAITTSSVYCLIPLAPEAARYYAGIGIQPACDRH</sequence>
<evidence type="ECO:0000256" key="2">
    <source>
        <dbReference type="ARBA" id="ARBA00022741"/>
    </source>
</evidence>
<protein>
    <submittedName>
        <fullName evidence="9">Putative TRAP transporter solute receptor, TAXI family</fullName>
    </submittedName>
</protein>
<keyword evidence="9" id="KW-0675">Receptor</keyword>
<dbReference type="Pfam" id="PF16868">
    <property type="entry name" value="NMT1_3"/>
    <property type="match status" value="1"/>
</dbReference>
<dbReference type="PROSITE" id="PS50011">
    <property type="entry name" value="PROTEIN_KINASE_DOM"/>
    <property type="match status" value="1"/>
</dbReference>
<proteinExistence type="predicted"/>
<keyword evidence="2 5" id="KW-0547">Nucleotide-binding</keyword>
<name>A0A2I2KVB1_9ACTN</name>
<dbReference type="Proteomes" id="UP000234331">
    <property type="component" value="Unassembled WGS sequence"/>
</dbReference>
<reference evidence="9 10" key="1">
    <citation type="submission" date="2017-06" db="EMBL/GenBank/DDBJ databases">
        <authorList>
            <person name="Kim H.J."/>
            <person name="Triplett B.A."/>
        </authorList>
    </citation>
    <scope>NUCLEOTIDE SEQUENCE [LARGE SCALE GENOMIC DNA]</scope>
    <source>
        <strain evidence="9">FRACA_ARgP5</strain>
    </source>
</reference>
<dbReference type="Gene3D" id="3.30.200.20">
    <property type="entry name" value="Phosphorylase Kinase, domain 1"/>
    <property type="match status" value="1"/>
</dbReference>
<dbReference type="EMBL" id="FZMO01000279">
    <property type="protein sequence ID" value="SNQ49609.1"/>
    <property type="molecule type" value="Genomic_DNA"/>
</dbReference>
<keyword evidence="1" id="KW-0808">Transferase</keyword>
<evidence type="ECO:0000256" key="5">
    <source>
        <dbReference type="PROSITE-ProRule" id="PRU10141"/>
    </source>
</evidence>
<feature type="compositionally biased region" description="Low complexity" evidence="6">
    <location>
        <begin position="326"/>
        <end position="342"/>
    </location>
</feature>
<dbReference type="Gene3D" id="3.40.190.10">
    <property type="entry name" value="Periplasmic binding protein-like II"/>
    <property type="match status" value="2"/>
</dbReference>
<evidence type="ECO:0000256" key="1">
    <source>
        <dbReference type="ARBA" id="ARBA00022679"/>
    </source>
</evidence>
<keyword evidence="4 5" id="KW-0067">ATP-binding</keyword>
<keyword evidence="7" id="KW-0472">Membrane</keyword>
<evidence type="ECO:0000313" key="10">
    <source>
        <dbReference type="Proteomes" id="UP000234331"/>
    </source>
</evidence>
<gene>
    <name evidence="9" type="ORF">FRACA_350033</name>
</gene>
<dbReference type="InterPro" id="IPR011852">
    <property type="entry name" value="TRAP_TAXI"/>
</dbReference>
<keyword evidence="3" id="KW-0418">Kinase</keyword>
<dbReference type="InterPro" id="IPR000719">
    <property type="entry name" value="Prot_kinase_dom"/>
</dbReference>
<dbReference type="GO" id="GO:0005524">
    <property type="term" value="F:ATP binding"/>
    <property type="evidence" value="ECO:0007669"/>
    <property type="project" value="UniProtKB-UniRule"/>
</dbReference>
<keyword evidence="10" id="KW-1185">Reference proteome</keyword>
<feature type="binding site" evidence="5">
    <location>
        <position position="60"/>
    </location>
    <ligand>
        <name>ATP</name>
        <dbReference type="ChEBI" id="CHEBI:30616"/>
    </ligand>
</feature>
<organism evidence="9 10">
    <name type="scientific">Frankia canadensis</name>
    <dbReference type="NCBI Taxonomy" id="1836972"/>
    <lineage>
        <taxon>Bacteria</taxon>
        <taxon>Bacillati</taxon>
        <taxon>Actinomycetota</taxon>
        <taxon>Actinomycetes</taxon>
        <taxon>Frankiales</taxon>
        <taxon>Frankiaceae</taxon>
        <taxon>Frankia</taxon>
    </lineage>
</organism>
<evidence type="ECO:0000256" key="3">
    <source>
        <dbReference type="ARBA" id="ARBA00022777"/>
    </source>
</evidence>
<accession>A0A2I2KVB1</accession>
<evidence type="ECO:0000313" key="9">
    <source>
        <dbReference type="EMBL" id="SNQ49609.1"/>
    </source>
</evidence>
<feature type="region of interest" description="Disordered" evidence="6">
    <location>
        <begin position="320"/>
        <end position="349"/>
    </location>
</feature>
<dbReference type="PANTHER" id="PTHR43289">
    <property type="entry name" value="MITOGEN-ACTIVATED PROTEIN KINASE KINASE KINASE 20-RELATED"/>
    <property type="match status" value="1"/>
</dbReference>
<evidence type="ECO:0000256" key="4">
    <source>
        <dbReference type="ARBA" id="ARBA00022840"/>
    </source>
</evidence>
<dbReference type="PROSITE" id="PS00107">
    <property type="entry name" value="PROTEIN_KINASE_ATP"/>
    <property type="match status" value="1"/>
</dbReference>
<dbReference type="Pfam" id="PF00069">
    <property type="entry name" value="Pkinase"/>
    <property type="match status" value="1"/>
</dbReference>
<dbReference type="PROSITE" id="PS00108">
    <property type="entry name" value="PROTEIN_KINASE_ST"/>
    <property type="match status" value="1"/>
</dbReference>
<dbReference type="AlphaFoldDB" id="A0A2I2KVB1"/>
<dbReference type="GO" id="GO:0004674">
    <property type="term" value="F:protein serine/threonine kinase activity"/>
    <property type="evidence" value="ECO:0007669"/>
    <property type="project" value="TreeGrafter"/>
</dbReference>
<dbReference type="NCBIfam" id="TIGR02122">
    <property type="entry name" value="TRAP_TAXI"/>
    <property type="match status" value="1"/>
</dbReference>